<dbReference type="GO" id="GO:0006508">
    <property type="term" value="P:proteolysis"/>
    <property type="evidence" value="ECO:0007669"/>
    <property type="project" value="UniProtKB-KW"/>
</dbReference>
<name>A0A1I1P6E7_9GAMM</name>
<evidence type="ECO:0000313" key="7">
    <source>
        <dbReference type="EMBL" id="SFD03228.1"/>
    </source>
</evidence>
<dbReference type="PANTHER" id="PTHR42987">
    <property type="entry name" value="PEPTIDASE S49"/>
    <property type="match status" value="1"/>
</dbReference>
<evidence type="ECO:0000256" key="5">
    <source>
        <dbReference type="SAM" id="Phobius"/>
    </source>
</evidence>
<keyword evidence="5" id="KW-0472">Membrane</keyword>
<dbReference type="CDD" id="cd07023">
    <property type="entry name" value="S49_Sppa_N_C"/>
    <property type="match status" value="1"/>
</dbReference>
<dbReference type="InterPro" id="IPR002142">
    <property type="entry name" value="Peptidase_S49"/>
</dbReference>
<comment type="similarity">
    <text evidence="1">Belongs to the peptidase S49 family.</text>
</comment>
<dbReference type="PANTHER" id="PTHR42987:SF8">
    <property type="entry name" value="PROTEINASE"/>
    <property type="match status" value="1"/>
</dbReference>
<dbReference type="AlphaFoldDB" id="A0A1I1P6E7"/>
<dbReference type="OrthoDB" id="9764363at2"/>
<keyword evidence="4" id="KW-0720">Serine protease</keyword>
<keyword evidence="2 7" id="KW-0645">Protease</keyword>
<accession>A0A1I1P6E7</accession>
<keyword evidence="5" id="KW-0812">Transmembrane</keyword>
<dbReference type="STRING" id="1123397.SAMN05660831_00529"/>
<feature type="transmembrane region" description="Helical" evidence="5">
    <location>
        <begin position="41"/>
        <end position="59"/>
    </location>
</feature>
<evidence type="ECO:0000256" key="3">
    <source>
        <dbReference type="ARBA" id="ARBA00022801"/>
    </source>
</evidence>
<evidence type="ECO:0000313" key="8">
    <source>
        <dbReference type="Proteomes" id="UP000198611"/>
    </source>
</evidence>
<dbReference type="InterPro" id="IPR029045">
    <property type="entry name" value="ClpP/crotonase-like_dom_sf"/>
</dbReference>
<organism evidence="7 8">
    <name type="scientific">Thiohalospira halophila DSM 15071</name>
    <dbReference type="NCBI Taxonomy" id="1123397"/>
    <lineage>
        <taxon>Bacteria</taxon>
        <taxon>Pseudomonadati</taxon>
        <taxon>Pseudomonadota</taxon>
        <taxon>Gammaproteobacteria</taxon>
        <taxon>Thiohalospirales</taxon>
        <taxon>Thiohalospiraceae</taxon>
        <taxon>Thiohalospira</taxon>
    </lineage>
</organism>
<evidence type="ECO:0000256" key="4">
    <source>
        <dbReference type="ARBA" id="ARBA00022825"/>
    </source>
</evidence>
<evidence type="ECO:0000256" key="1">
    <source>
        <dbReference type="ARBA" id="ARBA00008683"/>
    </source>
</evidence>
<evidence type="ECO:0000256" key="2">
    <source>
        <dbReference type="ARBA" id="ARBA00022670"/>
    </source>
</evidence>
<keyword evidence="8" id="KW-1185">Reference proteome</keyword>
<dbReference type="Pfam" id="PF01343">
    <property type="entry name" value="Peptidase_S49"/>
    <property type="match status" value="1"/>
</dbReference>
<protein>
    <submittedName>
        <fullName evidence="7">Protease-4</fullName>
    </submittedName>
</protein>
<feature type="domain" description="Peptidase S49" evidence="6">
    <location>
        <begin position="137"/>
        <end position="283"/>
    </location>
</feature>
<evidence type="ECO:0000259" key="6">
    <source>
        <dbReference type="Pfam" id="PF01343"/>
    </source>
</evidence>
<sequence length="330" mass="35563">MSDGNPQGDGNGQGGQWERDVLNRLAFASLNEQRRARRWGIFFKALILAYLIAVLYLLIPTDMDAPATGGPHTAVVDVPGVISADSRASADIVTRGVEAALEDPQTEGVILRINSPGGSPVQAGYLFDDIQRLRKEHEETPIHAVITDIGASGGYYVAAAAEKVYANRSSIVGSIGVTMSSFSPSSFGFDEVIERLGIERRLLTAGEHKDLLDPFQPLPEADAAHMQAVLDRMHQQFITAVKEGRGDRLKTGGETPLFSGLVWTGERGVELGLVDGLASPAEVAREEIGAETMVDFTPRERYLDRLMDRFGAALGRGIAQVLGPDTPVLR</sequence>
<dbReference type="InterPro" id="IPR047272">
    <property type="entry name" value="S49_SppA_C"/>
</dbReference>
<dbReference type="Gene3D" id="3.90.226.10">
    <property type="entry name" value="2-enoyl-CoA Hydratase, Chain A, domain 1"/>
    <property type="match status" value="1"/>
</dbReference>
<dbReference type="EMBL" id="FOMJ01000001">
    <property type="protein sequence ID" value="SFD03228.1"/>
    <property type="molecule type" value="Genomic_DNA"/>
</dbReference>
<reference evidence="7 8" key="1">
    <citation type="submission" date="2016-10" db="EMBL/GenBank/DDBJ databases">
        <authorList>
            <person name="de Groot N.N."/>
        </authorList>
    </citation>
    <scope>NUCLEOTIDE SEQUENCE [LARGE SCALE GENOMIC DNA]</scope>
    <source>
        <strain evidence="7 8">HL3</strain>
    </source>
</reference>
<proteinExistence type="inferred from homology"/>
<dbReference type="Proteomes" id="UP000198611">
    <property type="component" value="Unassembled WGS sequence"/>
</dbReference>
<dbReference type="Gene3D" id="6.20.330.10">
    <property type="match status" value="1"/>
</dbReference>
<keyword evidence="5" id="KW-1133">Transmembrane helix</keyword>
<dbReference type="GO" id="GO:0008236">
    <property type="term" value="F:serine-type peptidase activity"/>
    <property type="evidence" value="ECO:0007669"/>
    <property type="project" value="UniProtKB-KW"/>
</dbReference>
<dbReference type="RefSeq" id="WP_093427179.1">
    <property type="nucleotide sequence ID" value="NZ_FOMJ01000001.1"/>
</dbReference>
<gene>
    <name evidence="7" type="ORF">SAMN05660831_00529</name>
</gene>
<keyword evidence="3" id="KW-0378">Hydrolase</keyword>
<dbReference type="SUPFAM" id="SSF52096">
    <property type="entry name" value="ClpP/crotonase"/>
    <property type="match status" value="1"/>
</dbReference>